<dbReference type="AlphaFoldDB" id="A0A1G9XX09"/>
<dbReference type="RefSeq" id="WP_089698917.1">
    <property type="nucleotide sequence ID" value="NZ_FNHL01000004.1"/>
</dbReference>
<keyword evidence="1" id="KW-0472">Membrane</keyword>
<dbReference type="Pfam" id="PF26067">
    <property type="entry name" value="DUF8024"/>
    <property type="match status" value="1"/>
</dbReference>
<evidence type="ECO:0000313" key="3">
    <source>
        <dbReference type="Proteomes" id="UP000199451"/>
    </source>
</evidence>
<keyword evidence="1" id="KW-0812">Transmembrane</keyword>
<evidence type="ECO:0000313" key="2">
    <source>
        <dbReference type="EMBL" id="SDN01011.1"/>
    </source>
</evidence>
<organism evidence="2 3">
    <name type="scientific">Halogranum gelatinilyticum</name>
    <dbReference type="NCBI Taxonomy" id="660521"/>
    <lineage>
        <taxon>Archaea</taxon>
        <taxon>Methanobacteriati</taxon>
        <taxon>Methanobacteriota</taxon>
        <taxon>Stenosarchaea group</taxon>
        <taxon>Halobacteria</taxon>
        <taxon>Halobacteriales</taxon>
        <taxon>Haloferacaceae</taxon>
    </lineage>
</organism>
<feature type="transmembrane region" description="Helical" evidence="1">
    <location>
        <begin position="34"/>
        <end position="57"/>
    </location>
</feature>
<dbReference type="EMBL" id="FNHL01000004">
    <property type="protein sequence ID" value="SDN01011.1"/>
    <property type="molecule type" value="Genomic_DNA"/>
</dbReference>
<keyword evidence="1" id="KW-1133">Transmembrane helix</keyword>
<protein>
    <submittedName>
        <fullName evidence="2">Uncharacterized protein</fullName>
    </submittedName>
</protein>
<sequence>MVSVTEFIVMLLTSIVELIQTFLSNVIIGGDPLSIVSIISGSIFIGVASAYFGYAVLGAVADLFSGTFSFETGQPPQQE</sequence>
<feature type="transmembrane region" description="Helical" evidence="1">
    <location>
        <begin position="7"/>
        <end position="28"/>
    </location>
</feature>
<keyword evidence="3" id="KW-1185">Reference proteome</keyword>
<name>A0A1G9XX09_9EURY</name>
<accession>A0A1G9XX09</accession>
<dbReference type="InterPro" id="IPR058337">
    <property type="entry name" value="DUF8024"/>
</dbReference>
<evidence type="ECO:0000256" key="1">
    <source>
        <dbReference type="SAM" id="Phobius"/>
    </source>
</evidence>
<dbReference type="OrthoDB" id="379991at2157"/>
<proteinExistence type="predicted"/>
<gene>
    <name evidence="2" type="ORF">SAMN04487949_3153</name>
</gene>
<dbReference type="Proteomes" id="UP000199451">
    <property type="component" value="Unassembled WGS sequence"/>
</dbReference>
<reference evidence="3" key="1">
    <citation type="submission" date="2016-10" db="EMBL/GenBank/DDBJ databases">
        <authorList>
            <person name="Varghese N."/>
            <person name="Submissions S."/>
        </authorList>
    </citation>
    <scope>NUCLEOTIDE SEQUENCE [LARGE SCALE GENOMIC DNA]</scope>
    <source>
        <strain evidence="3">CGMCC 1.10119</strain>
    </source>
</reference>